<keyword evidence="1" id="KW-0812">Transmembrane</keyword>
<dbReference type="AlphaFoldDB" id="A0A133U746"/>
<sequence length="114" mass="12293">MLGLTIPVALYGGIGAVLGFLFAVLYKKLPGGTPMRKGVILPVVSWFALNLVGAMISSEGGGPIPVYGNITNLYMNIMGNASWALFGLMLGHFWKRFSGENEKERCDKEANRIG</sequence>
<dbReference type="EMBL" id="LHXK01000016">
    <property type="protein sequence ID" value="KXA89976.1"/>
    <property type="molecule type" value="Genomic_DNA"/>
</dbReference>
<gene>
    <name evidence="2" type="ORF">AKJ61_01705</name>
</gene>
<feature type="transmembrane region" description="Helical" evidence="1">
    <location>
        <begin position="6"/>
        <end position="26"/>
    </location>
</feature>
<evidence type="ECO:0000256" key="1">
    <source>
        <dbReference type="SAM" id="Phobius"/>
    </source>
</evidence>
<keyword evidence="1" id="KW-1133">Transmembrane helix</keyword>
<feature type="transmembrane region" description="Helical" evidence="1">
    <location>
        <begin position="77"/>
        <end position="94"/>
    </location>
</feature>
<evidence type="ECO:0000313" key="3">
    <source>
        <dbReference type="Proteomes" id="UP000070184"/>
    </source>
</evidence>
<comment type="caution">
    <text evidence="2">The sequence shown here is derived from an EMBL/GenBank/DDBJ whole genome shotgun (WGS) entry which is preliminary data.</text>
</comment>
<dbReference type="InterPro" id="IPR046739">
    <property type="entry name" value="DUF6789"/>
</dbReference>
<protein>
    <submittedName>
        <fullName evidence="2">Uncharacterized protein</fullName>
    </submittedName>
</protein>
<accession>A0A133U746</accession>
<proteinExistence type="predicted"/>
<feature type="transmembrane region" description="Helical" evidence="1">
    <location>
        <begin position="38"/>
        <end position="57"/>
    </location>
</feature>
<organism evidence="2 3">
    <name type="scientific">candidate division MSBL1 archaeon SCGC-AAA259B11</name>
    <dbReference type="NCBI Taxonomy" id="1698260"/>
    <lineage>
        <taxon>Archaea</taxon>
        <taxon>Methanobacteriati</taxon>
        <taxon>Methanobacteriota</taxon>
        <taxon>candidate division MSBL1</taxon>
    </lineage>
</organism>
<keyword evidence="1" id="KW-0472">Membrane</keyword>
<dbReference type="Proteomes" id="UP000070184">
    <property type="component" value="Unassembled WGS sequence"/>
</dbReference>
<dbReference type="Pfam" id="PF20587">
    <property type="entry name" value="DUF6789"/>
    <property type="match status" value="1"/>
</dbReference>
<keyword evidence="3" id="KW-1185">Reference proteome</keyword>
<name>A0A133U746_9EURY</name>
<evidence type="ECO:0000313" key="2">
    <source>
        <dbReference type="EMBL" id="KXA89976.1"/>
    </source>
</evidence>
<reference evidence="2 3" key="1">
    <citation type="journal article" date="2016" name="Sci. Rep.">
        <title>Metabolic traits of an uncultured archaeal lineage -MSBL1- from brine pools of the Red Sea.</title>
        <authorList>
            <person name="Mwirichia R."/>
            <person name="Alam I."/>
            <person name="Rashid M."/>
            <person name="Vinu M."/>
            <person name="Ba-Alawi W."/>
            <person name="Anthony Kamau A."/>
            <person name="Kamanda Ngugi D."/>
            <person name="Goker M."/>
            <person name="Klenk H.P."/>
            <person name="Bajic V."/>
            <person name="Stingl U."/>
        </authorList>
    </citation>
    <scope>NUCLEOTIDE SEQUENCE [LARGE SCALE GENOMIC DNA]</scope>
    <source>
        <strain evidence="2">SCGC-AAA259B11</strain>
    </source>
</reference>